<proteinExistence type="predicted"/>
<accession>A0A841H4D3</accession>
<dbReference type="EMBL" id="JACHIA010000019">
    <property type="protein sequence ID" value="MBB6072917.1"/>
    <property type="molecule type" value="Genomic_DNA"/>
</dbReference>
<evidence type="ECO:0000256" key="2">
    <source>
        <dbReference type="SAM" id="SignalP"/>
    </source>
</evidence>
<evidence type="ECO:0000313" key="4">
    <source>
        <dbReference type="EMBL" id="MBB6072917.1"/>
    </source>
</evidence>
<feature type="region of interest" description="Disordered" evidence="1">
    <location>
        <begin position="455"/>
        <end position="531"/>
    </location>
</feature>
<dbReference type="AlphaFoldDB" id="A0A841H4D3"/>
<gene>
    <name evidence="4" type="ORF">HNQ61_004583</name>
</gene>
<feature type="chain" id="PRO_5033022164" evidence="2">
    <location>
        <begin position="23"/>
        <end position="531"/>
    </location>
</feature>
<reference evidence="4 5" key="1">
    <citation type="submission" date="2020-08" db="EMBL/GenBank/DDBJ databases">
        <title>Genomic Encyclopedia of Type Strains, Phase IV (KMG-IV): sequencing the most valuable type-strain genomes for metagenomic binning, comparative biology and taxonomic classification.</title>
        <authorList>
            <person name="Goeker M."/>
        </authorList>
    </citation>
    <scope>NUCLEOTIDE SEQUENCE [LARGE SCALE GENOMIC DNA]</scope>
    <source>
        <strain evidence="4 5">DSM 29007</strain>
    </source>
</reference>
<dbReference type="RefSeq" id="WP_170037076.1">
    <property type="nucleotide sequence ID" value="NZ_JABDTL010000002.1"/>
</dbReference>
<organism evidence="4 5">
    <name type="scientific">Longimicrobium terrae</name>
    <dbReference type="NCBI Taxonomy" id="1639882"/>
    <lineage>
        <taxon>Bacteria</taxon>
        <taxon>Pseudomonadati</taxon>
        <taxon>Gemmatimonadota</taxon>
        <taxon>Longimicrobiia</taxon>
        <taxon>Longimicrobiales</taxon>
        <taxon>Longimicrobiaceae</taxon>
        <taxon>Longimicrobium</taxon>
    </lineage>
</organism>
<keyword evidence="2" id="KW-0732">Signal</keyword>
<feature type="compositionally biased region" description="Low complexity" evidence="1">
    <location>
        <begin position="480"/>
        <end position="509"/>
    </location>
</feature>
<protein>
    <submittedName>
        <fullName evidence="4">Lipopolysaccharide export system protein LptA</fullName>
    </submittedName>
</protein>
<name>A0A841H4D3_9BACT</name>
<dbReference type="Proteomes" id="UP000582837">
    <property type="component" value="Unassembled WGS sequence"/>
</dbReference>
<evidence type="ECO:0000313" key="5">
    <source>
        <dbReference type="Proteomes" id="UP000582837"/>
    </source>
</evidence>
<feature type="signal peptide" evidence="2">
    <location>
        <begin position="1"/>
        <end position="22"/>
    </location>
</feature>
<evidence type="ECO:0000259" key="3">
    <source>
        <dbReference type="Pfam" id="PF03968"/>
    </source>
</evidence>
<dbReference type="InterPro" id="IPR005653">
    <property type="entry name" value="OstA-like_N"/>
</dbReference>
<feature type="domain" description="Organic solvent tolerance-like N-terminal" evidence="3">
    <location>
        <begin position="92"/>
        <end position="230"/>
    </location>
</feature>
<dbReference type="Gene3D" id="2.60.450.10">
    <property type="entry name" value="Lipopolysaccharide (LPS) transport protein A like domain"/>
    <property type="match status" value="1"/>
</dbReference>
<comment type="caution">
    <text evidence="4">The sequence shown here is derived from an EMBL/GenBank/DDBJ whole genome shotgun (WGS) entry which is preliminary data.</text>
</comment>
<dbReference type="Pfam" id="PF03968">
    <property type="entry name" value="LptD_N"/>
    <property type="match status" value="1"/>
</dbReference>
<evidence type="ECO:0000256" key="1">
    <source>
        <dbReference type="SAM" id="MobiDB-lite"/>
    </source>
</evidence>
<keyword evidence="5" id="KW-1185">Reference proteome</keyword>
<sequence>MRRILSALALLAAAALPVCAQAQNVCSLVYQQGNWTSTGAEGQRVLNAGGPLLVRCANGEELRADSAVIFEAINETHMFGRVDYQDPGRSLTSDYATYNGTSGRLYATGNVVFTDKARGSTLRGPNLEYFRAAAGRPEAQAIATERPHLTVVPRSGAGRDPMEVDGDRITTVGEKFVTAEGNVVITGKTLNARAQEAYYDATAERMELRRDAWAKGEQYELTGDFIETRLAQGALQQVLSRGNARLVQERMRITGPQLQLYFQRDSLQRLVSGRTPTSSGRSVALARGFRMEADSLEALTPGQRLRQVRAIGTANGQAWDTLKVVGPGPADAVGAADTVAGLALGERDLLFADTIIGFFRDSATAGRDSAPAGQRPAGRDTTQNAELERMLAMGSARSLYRMQPGRDSTGQVQRRADGKLPINYLIGDTIDLAFAGGEVDVATVRGLKRGVYLDPAPERADSAGRDSAAVARGATEGDSAAAGRPAAPARTPAPAVSPAQPAQRPAPRVLGAPATPAGTSPVRRPATGVKP</sequence>